<evidence type="ECO:0000313" key="2">
    <source>
        <dbReference type="EMBL" id="EGD94752.1"/>
    </source>
</evidence>
<accession>F2RTV3</accession>
<feature type="region of interest" description="Disordered" evidence="1">
    <location>
        <begin position="57"/>
        <end position="118"/>
    </location>
</feature>
<dbReference type="EMBL" id="GG698484">
    <property type="protein sequence ID" value="EGD94752.1"/>
    <property type="molecule type" value="Genomic_DNA"/>
</dbReference>
<protein>
    <submittedName>
        <fullName evidence="2">Uncharacterized protein</fullName>
    </submittedName>
</protein>
<proteinExistence type="predicted"/>
<keyword evidence="3" id="KW-1185">Reference proteome</keyword>
<evidence type="ECO:0000256" key="1">
    <source>
        <dbReference type="SAM" id="MobiDB-lite"/>
    </source>
</evidence>
<reference evidence="3" key="1">
    <citation type="journal article" date="2012" name="MBio">
        <title>Comparative genome analysis of Trichophyton rubrum and related dermatophytes reveals candidate genes involved in infection.</title>
        <authorList>
            <person name="Martinez D.A."/>
            <person name="Oliver B.G."/>
            <person name="Graeser Y."/>
            <person name="Goldberg J.M."/>
            <person name="Li W."/>
            <person name="Martinez-Rossi N.M."/>
            <person name="Monod M."/>
            <person name="Shelest E."/>
            <person name="Barton R.C."/>
            <person name="Birch E."/>
            <person name="Brakhage A.A."/>
            <person name="Chen Z."/>
            <person name="Gurr S.J."/>
            <person name="Heiman D."/>
            <person name="Heitman J."/>
            <person name="Kosti I."/>
            <person name="Rossi A."/>
            <person name="Saif S."/>
            <person name="Samalova M."/>
            <person name="Saunders C.W."/>
            <person name="Shea T."/>
            <person name="Summerbell R.C."/>
            <person name="Xu J."/>
            <person name="Young S."/>
            <person name="Zeng Q."/>
            <person name="Birren B.W."/>
            <person name="Cuomo C.A."/>
            <person name="White T.C."/>
        </authorList>
    </citation>
    <scope>NUCLEOTIDE SEQUENCE [LARGE SCALE GENOMIC DNA]</scope>
    <source>
        <strain evidence="3">CBS 112818</strain>
    </source>
</reference>
<evidence type="ECO:0000313" key="3">
    <source>
        <dbReference type="Proteomes" id="UP000009172"/>
    </source>
</evidence>
<dbReference type="HOGENOM" id="CLU_2074846_0_0_1"/>
<feature type="compositionally biased region" description="Polar residues" evidence="1">
    <location>
        <begin position="85"/>
        <end position="101"/>
    </location>
</feature>
<dbReference type="Proteomes" id="UP000009172">
    <property type="component" value="Unassembled WGS sequence"/>
</dbReference>
<gene>
    <name evidence="2" type="ORF">TESG_02257</name>
</gene>
<name>F2RTV3_TRIT1</name>
<sequence length="118" mass="13315">MGVDDKLTAGSEDWDLAAPAWHRSADRLALRMLLKRLLRTVVYNCSLSRTFSRPLDTRQRQKGFSSYPPVPALAQSANEDHEANETASSSFVSPKDSSNIPLENDCRQQDALPARWRR</sequence>
<dbReference type="AlphaFoldDB" id="F2RTV3"/>
<organism evidence="2 3">
    <name type="scientific">Trichophyton tonsurans (strain CBS 112818)</name>
    <name type="common">Scalp ringworm fungus</name>
    <dbReference type="NCBI Taxonomy" id="647933"/>
    <lineage>
        <taxon>Eukaryota</taxon>
        <taxon>Fungi</taxon>
        <taxon>Dikarya</taxon>
        <taxon>Ascomycota</taxon>
        <taxon>Pezizomycotina</taxon>
        <taxon>Eurotiomycetes</taxon>
        <taxon>Eurotiomycetidae</taxon>
        <taxon>Onygenales</taxon>
        <taxon>Arthrodermataceae</taxon>
        <taxon>Trichophyton</taxon>
    </lineage>
</organism>